<evidence type="ECO:0000313" key="4">
    <source>
        <dbReference type="EMBL" id="KAL3384099.1"/>
    </source>
</evidence>
<proteinExistence type="predicted"/>
<protein>
    <recommendedName>
        <fullName evidence="3">Germinal-centre associated nuclear protein MCM3AP domain-containing protein</fullName>
    </recommendedName>
</protein>
<gene>
    <name evidence="4" type="ORF">TKK_020049</name>
</gene>
<evidence type="ECO:0000256" key="2">
    <source>
        <dbReference type="SAM" id="MobiDB-lite"/>
    </source>
</evidence>
<feature type="coiled-coil region" evidence="1">
    <location>
        <begin position="708"/>
        <end position="753"/>
    </location>
</feature>
<dbReference type="AlphaFoldDB" id="A0ABD2VU38"/>
<reference evidence="4 5" key="1">
    <citation type="journal article" date="2024" name="bioRxiv">
        <title>A reference genome for Trichogramma kaykai: A tiny desert-dwelling parasitoid wasp with competing sex-ratio distorters.</title>
        <authorList>
            <person name="Culotta J."/>
            <person name="Lindsey A.R."/>
        </authorList>
    </citation>
    <scope>NUCLEOTIDE SEQUENCE [LARGE SCALE GENOMIC DNA]</scope>
    <source>
        <strain evidence="4 5">KSX58</strain>
    </source>
</reference>
<keyword evidence="5" id="KW-1185">Reference proteome</keyword>
<feature type="compositionally biased region" description="Polar residues" evidence="2">
    <location>
        <begin position="207"/>
        <end position="217"/>
    </location>
</feature>
<dbReference type="EMBL" id="JBJJXI010000178">
    <property type="protein sequence ID" value="KAL3384099.1"/>
    <property type="molecule type" value="Genomic_DNA"/>
</dbReference>
<accession>A0ABD2VU38</accession>
<organism evidence="4 5">
    <name type="scientific">Trichogramma kaykai</name>
    <dbReference type="NCBI Taxonomy" id="54128"/>
    <lineage>
        <taxon>Eukaryota</taxon>
        <taxon>Metazoa</taxon>
        <taxon>Ecdysozoa</taxon>
        <taxon>Arthropoda</taxon>
        <taxon>Hexapoda</taxon>
        <taxon>Insecta</taxon>
        <taxon>Pterygota</taxon>
        <taxon>Neoptera</taxon>
        <taxon>Endopterygota</taxon>
        <taxon>Hymenoptera</taxon>
        <taxon>Apocrita</taxon>
        <taxon>Proctotrupomorpha</taxon>
        <taxon>Chalcidoidea</taxon>
        <taxon>Trichogrammatidae</taxon>
        <taxon>Trichogramma</taxon>
    </lineage>
</organism>
<dbReference type="Proteomes" id="UP001627154">
    <property type="component" value="Unassembled WGS sequence"/>
</dbReference>
<feature type="domain" description="Germinal-centre associated nuclear protein MCM3AP" evidence="3">
    <location>
        <begin position="345"/>
        <end position="754"/>
    </location>
</feature>
<name>A0ABD2VU38_9HYME</name>
<feature type="region of interest" description="Disordered" evidence="2">
    <location>
        <begin position="1"/>
        <end position="46"/>
    </location>
</feature>
<feature type="compositionally biased region" description="Basic and acidic residues" evidence="2">
    <location>
        <begin position="15"/>
        <end position="46"/>
    </location>
</feature>
<sequence length="760" mass="89134">MEEQSRLFCSNATNERQDNKRRHEDKLNQNDLEEKRRMMDRDEEERKRREIEAAKKAELEKQLRLELLNKRAVADCERMQNEVLNDMCSEIVQAEMERIALMDALSSKIFNDLVQEICESLLDEQLFIQDMLIEVERRTRDRLCRKYLRCWRQCIDKRRLHRREALDNTPVWLQNESLEETAKKMYCPEMKIAVKYAKDNRRRSNPEDNNVTESGRTPKQTPIEFIVCVGLKENAKNLAEEVHSNDYWKMVVSWPVLENKLIVWRHKKLISQYLSPTDPTQEPIVIQHKFTGNESLTMCIRQFEGLSFEHSLTGTDALLLVCCADEDSRSVARRLTKAVVSREKLPPVPLVVLVFGDDLLVGNSLDVDSLVEPLLESGHIGEYTVLKERSSSEEVVIRVLQSATLWLAINRASPVPLQMDFLHRMLEDCISDDLWLKIHNHLGANEKFINPLNDPNFVIDLHNEAINHLVDIMLDPESLAYTDFAPELKIYLGQNHSRAYPCGYEYFDILWKQPEYRVELERLLSSFTFPRWNFPWPIQDPLKLHNAILAYSRQILSHESLTIARDVISNLYLISSFEDADSENDEENKNVCRLDCFSEILVHIVERKIADLPSNVRVVYNKHHIQNFRKLPWWYKSNVLLSYLENQEDEGSYEITEETDHVTTSQIEQKKSVSSDASEADDDEFHYDFELINELEQSIHEVQVERPIQIMEDEVKEQNADFDDMTENFERLLEEQRKRNDEFEARLKKIIEDDGIGGTS</sequence>
<evidence type="ECO:0000313" key="5">
    <source>
        <dbReference type="Proteomes" id="UP001627154"/>
    </source>
</evidence>
<evidence type="ECO:0000256" key="1">
    <source>
        <dbReference type="SAM" id="Coils"/>
    </source>
</evidence>
<dbReference type="Pfam" id="PF16769">
    <property type="entry name" value="MCM3AP_GANP"/>
    <property type="match status" value="1"/>
</dbReference>
<keyword evidence="1" id="KW-0175">Coiled coil</keyword>
<dbReference type="InterPro" id="IPR031907">
    <property type="entry name" value="MCM3AP_GANP"/>
</dbReference>
<comment type="caution">
    <text evidence="4">The sequence shown here is derived from an EMBL/GenBank/DDBJ whole genome shotgun (WGS) entry which is preliminary data.</text>
</comment>
<feature type="region of interest" description="Disordered" evidence="2">
    <location>
        <begin position="198"/>
        <end position="217"/>
    </location>
</feature>
<feature type="region of interest" description="Disordered" evidence="2">
    <location>
        <begin position="652"/>
        <end position="681"/>
    </location>
</feature>
<evidence type="ECO:0000259" key="3">
    <source>
        <dbReference type="Pfam" id="PF16769"/>
    </source>
</evidence>